<evidence type="ECO:0000313" key="2">
    <source>
        <dbReference type="EMBL" id="MDC3421306.1"/>
    </source>
</evidence>
<dbReference type="InterPro" id="IPR051599">
    <property type="entry name" value="Cell_Envelope_Assoc"/>
</dbReference>
<reference evidence="2" key="1">
    <citation type="submission" date="2022-06" db="EMBL/GenBank/DDBJ databases">
        <title>Aquibacillus sp. a new bacterium isolated from soil saline samples.</title>
        <authorList>
            <person name="Galisteo C."/>
            <person name="De La Haba R."/>
            <person name="Sanchez-Porro C."/>
            <person name="Ventosa A."/>
        </authorList>
    </citation>
    <scope>NUCLEOTIDE SEQUENCE</scope>
    <source>
        <strain evidence="2">JCM 12387</strain>
    </source>
</reference>
<evidence type="ECO:0000259" key="1">
    <source>
        <dbReference type="Pfam" id="PF02698"/>
    </source>
</evidence>
<dbReference type="Proteomes" id="UP001145072">
    <property type="component" value="Unassembled WGS sequence"/>
</dbReference>
<dbReference type="InterPro" id="IPR014729">
    <property type="entry name" value="Rossmann-like_a/b/a_fold"/>
</dbReference>
<dbReference type="PANTHER" id="PTHR30336">
    <property type="entry name" value="INNER MEMBRANE PROTEIN, PROBABLE PERMEASE"/>
    <property type="match status" value="1"/>
</dbReference>
<accession>A0A9X3WPQ0</accession>
<protein>
    <submittedName>
        <fullName evidence="2">YdcF family protein</fullName>
    </submittedName>
</protein>
<evidence type="ECO:0000313" key="3">
    <source>
        <dbReference type="Proteomes" id="UP001145072"/>
    </source>
</evidence>
<dbReference type="CDD" id="cd06259">
    <property type="entry name" value="YdcF-like"/>
    <property type="match status" value="1"/>
</dbReference>
<comment type="caution">
    <text evidence="2">The sequence shown here is derived from an EMBL/GenBank/DDBJ whole genome shotgun (WGS) entry which is preliminary data.</text>
</comment>
<name>A0A9X3WPQ0_9BACI</name>
<dbReference type="Gene3D" id="3.40.50.620">
    <property type="entry name" value="HUPs"/>
    <property type="match status" value="1"/>
</dbReference>
<feature type="domain" description="DUF218" evidence="1">
    <location>
        <begin position="32"/>
        <end position="146"/>
    </location>
</feature>
<dbReference type="InterPro" id="IPR003848">
    <property type="entry name" value="DUF218"/>
</dbReference>
<dbReference type="Pfam" id="PF02698">
    <property type="entry name" value="DUF218"/>
    <property type="match status" value="1"/>
</dbReference>
<keyword evidence="3" id="KW-1185">Reference proteome</keyword>
<gene>
    <name evidence="2" type="ORF">NC661_13095</name>
</gene>
<organism evidence="2 3">
    <name type="scientific">Aquibacillus koreensis</name>
    <dbReference type="NCBI Taxonomy" id="279446"/>
    <lineage>
        <taxon>Bacteria</taxon>
        <taxon>Bacillati</taxon>
        <taxon>Bacillota</taxon>
        <taxon>Bacilli</taxon>
        <taxon>Bacillales</taxon>
        <taxon>Bacillaceae</taxon>
        <taxon>Aquibacillus</taxon>
    </lineage>
</organism>
<dbReference type="GO" id="GO:0005886">
    <property type="term" value="C:plasma membrane"/>
    <property type="evidence" value="ECO:0007669"/>
    <property type="project" value="TreeGrafter"/>
</dbReference>
<dbReference type="PANTHER" id="PTHR30336:SF20">
    <property type="entry name" value="DUF218 DOMAIN-CONTAINING PROTEIN"/>
    <property type="match status" value="1"/>
</dbReference>
<dbReference type="AlphaFoldDB" id="A0A9X3WPQ0"/>
<proteinExistence type="predicted"/>
<sequence>MYISNLDVDALTKTHMTNLLFSDLEDDGMTGDCIFVVGSSMAIQYRLPKAVELYQQGRANKILFSGGVKWNGFEHAEAHELKKEALVFGVPEKDILIEDHSLHTLENVLASMMILDREFHLFKLNRILVVTNSYHMRRLHLTLKTYMPDWINFTLCCAEDNNTRKENWFKSELGIKRVKAESTKLIRYVKQGALRDEDVNI</sequence>
<dbReference type="EMBL" id="JAMQJZ010000010">
    <property type="protein sequence ID" value="MDC3421306.1"/>
    <property type="molecule type" value="Genomic_DNA"/>
</dbReference>
<dbReference type="RefSeq" id="WP_259869508.1">
    <property type="nucleotide sequence ID" value="NZ_JAMQJZ010000010.1"/>
</dbReference>